<name>A0A1Z4LYL3_9CYAN</name>
<evidence type="ECO:0000313" key="2">
    <source>
        <dbReference type="Proteomes" id="UP000218418"/>
    </source>
</evidence>
<dbReference type="AlphaFoldDB" id="A0A1Z4LYL3"/>
<dbReference type="Proteomes" id="UP000218418">
    <property type="component" value="Chromosome"/>
</dbReference>
<dbReference type="EMBL" id="AP018227">
    <property type="protein sequence ID" value="BAY86329.1"/>
    <property type="molecule type" value="Genomic_DNA"/>
</dbReference>
<proteinExistence type="predicted"/>
<protein>
    <submittedName>
        <fullName evidence="1">Uncharacterized protein</fullName>
    </submittedName>
</protein>
<reference evidence="1 2" key="1">
    <citation type="submission" date="2017-06" db="EMBL/GenBank/DDBJ databases">
        <title>Genome sequencing of cyanobaciteial culture collection at National Institute for Environmental Studies (NIES).</title>
        <authorList>
            <person name="Hirose Y."/>
            <person name="Shimura Y."/>
            <person name="Fujisawa T."/>
            <person name="Nakamura Y."/>
            <person name="Kawachi M."/>
        </authorList>
    </citation>
    <scope>NUCLEOTIDE SEQUENCE [LARGE SCALE GENOMIC DNA]</scope>
    <source>
        <strain evidence="1 2">NIES-267</strain>
    </source>
</reference>
<organism evidence="1 2">
    <name type="scientific">Calothrix parasitica NIES-267</name>
    <dbReference type="NCBI Taxonomy" id="1973488"/>
    <lineage>
        <taxon>Bacteria</taxon>
        <taxon>Bacillati</taxon>
        <taxon>Cyanobacteriota</taxon>
        <taxon>Cyanophyceae</taxon>
        <taxon>Nostocales</taxon>
        <taxon>Calotrichaceae</taxon>
        <taxon>Calothrix</taxon>
    </lineage>
</organism>
<keyword evidence="2" id="KW-1185">Reference proteome</keyword>
<gene>
    <name evidence="1" type="ORF">NIES267_58350</name>
</gene>
<accession>A0A1Z4LYL3</accession>
<dbReference type="OrthoDB" id="9853589at2"/>
<evidence type="ECO:0000313" key="1">
    <source>
        <dbReference type="EMBL" id="BAY86329.1"/>
    </source>
</evidence>
<sequence length="217" mass="25605">MTESFLITLFKVIWQDLTEDAAYDSTKQNWQALQVVIDEIKNNKQVSQDLAFALEKCYYYSDKIIAETCREELIKSSTFVQYRGAKIYKPPENDTGIRKLENKITLIDKQLKQFGKKLFAKKSFINPSDLEELVKELSQRSYESSEANKKDAWNNLLQEVEKDCEVKIYQNRIRDKKNGLRKLMFDNFLIGIEPHEQLNRIFSARTYLILKNIRDKV</sequence>